<reference evidence="1" key="1">
    <citation type="submission" date="2021-02" db="EMBL/GenBank/DDBJ databases">
        <authorList>
            <person name="Nowell W R."/>
        </authorList>
    </citation>
    <scope>NUCLEOTIDE SEQUENCE</scope>
</reference>
<name>A0A814IZJ6_9BILA</name>
<organism evidence="1 2">
    <name type="scientific">Rotaria sordida</name>
    <dbReference type="NCBI Taxonomy" id="392033"/>
    <lineage>
        <taxon>Eukaryota</taxon>
        <taxon>Metazoa</taxon>
        <taxon>Spiralia</taxon>
        <taxon>Gnathifera</taxon>
        <taxon>Rotifera</taxon>
        <taxon>Eurotatoria</taxon>
        <taxon>Bdelloidea</taxon>
        <taxon>Philodinida</taxon>
        <taxon>Philodinidae</taxon>
        <taxon>Rotaria</taxon>
    </lineage>
</organism>
<protein>
    <submittedName>
        <fullName evidence="1">Uncharacterized protein</fullName>
    </submittedName>
</protein>
<accession>A0A814IZJ6</accession>
<sequence length="346" mass="41325">MIYFIHLISVGLLFLGYISFSSASIYYALKPFQLDKPPLYGSIYTYDSQSTTFQFYTNFSFHINDNATYIYDFESGPVAITNNSLSMIYFPIQCNNAFQRLFLIAYNIKNKTYQQSSWTLNNGIFHSFHYDPFRQRLFGLRDYNLFTLIIEEYNLTTLNPIKEYTRQNSKKYAYPYGWCSIFDYEENWIVEVRTRLESTKFNAYYIKMDLNLIDKKKDIVTEFRLLPNIENLCTMTYDIETKIALVTWQHGSINQNIIMMYMNPYTSEFRNETLLLEIGLGYEIDSIKAVYNKKKRHVLFMIDKEAGTHTQTEQWMIIVEFHTMKIIEKKQISTIKNVDYWEFFLL</sequence>
<evidence type="ECO:0000313" key="1">
    <source>
        <dbReference type="EMBL" id="CAF1032594.1"/>
    </source>
</evidence>
<gene>
    <name evidence="1" type="ORF">RFH988_LOCUS15794</name>
</gene>
<evidence type="ECO:0000313" key="2">
    <source>
        <dbReference type="Proteomes" id="UP000663882"/>
    </source>
</evidence>
<dbReference type="OrthoDB" id="9984815at2759"/>
<dbReference type="EMBL" id="CAJNOO010000783">
    <property type="protein sequence ID" value="CAF1032594.1"/>
    <property type="molecule type" value="Genomic_DNA"/>
</dbReference>
<dbReference type="Proteomes" id="UP000663882">
    <property type="component" value="Unassembled WGS sequence"/>
</dbReference>
<dbReference type="AlphaFoldDB" id="A0A814IZJ6"/>
<comment type="caution">
    <text evidence="1">The sequence shown here is derived from an EMBL/GenBank/DDBJ whole genome shotgun (WGS) entry which is preliminary data.</text>
</comment>
<proteinExistence type="predicted"/>